<accession>A0ABW4L1L6</accession>
<organism evidence="3 4">
    <name type="scientific">Georgenia deserti</name>
    <dbReference type="NCBI Taxonomy" id="2093781"/>
    <lineage>
        <taxon>Bacteria</taxon>
        <taxon>Bacillati</taxon>
        <taxon>Actinomycetota</taxon>
        <taxon>Actinomycetes</taxon>
        <taxon>Micrococcales</taxon>
        <taxon>Bogoriellaceae</taxon>
        <taxon>Georgenia</taxon>
    </lineage>
</organism>
<reference evidence="4" key="1">
    <citation type="journal article" date="2019" name="Int. J. Syst. Evol. Microbiol.">
        <title>The Global Catalogue of Microorganisms (GCM) 10K type strain sequencing project: providing services to taxonomists for standard genome sequencing and annotation.</title>
        <authorList>
            <consortium name="The Broad Institute Genomics Platform"/>
            <consortium name="The Broad Institute Genome Sequencing Center for Infectious Disease"/>
            <person name="Wu L."/>
            <person name="Ma J."/>
        </authorList>
    </citation>
    <scope>NUCLEOTIDE SEQUENCE [LARGE SCALE GENOMIC DNA]</scope>
    <source>
        <strain evidence="4">JCM 17130</strain>
    </source>
</reference>
<dbReference type="SUPFAM" id="SSF101874">
    <property type="entry name" value="YceI-like"/>
    <property type="match status" value="1"/>
</dbReference>
<dbReference type="RefSeq" id="WP_388001893.1">
    <property type="nucleotide sequence ID" value="NZ_JBHUEE010000001.1"/>
</dbReference>
<dbReference type="InterPro" id="IPR036761">
    <property type="entry name" value="TTHA0802/YceI-like_sf"/>
</dbReference>
<dbReference type="Pfam" id="PF04264">
    <property type="entry name" value="YceI"/>
    <property type="match status" value="1"/>
</dbReference>
<name>A0ABW4L1L6_9MICO</name>
<protein>
    <submittedName>
        <fullName evidence="3">YceI family protein</fullName>
    </submittedName>
</protein>
<comment type="caution">
    <text evidence="3">The sequence shown here is derived from an EMBL/GenBank/DDBJ whole genome shotgun (WGS) entry which is preliminary data.</text>
</comment>
<feature type="domain" description="Lipid/polyisoprenoid-binding YceI-like" evidence="2">
    <location>
        <begin position="8"/>
        <end position="175"/>
    </location>
</feature>
<dbReference type="SMART" id="SM00867">
    <property type="entry name" value="YceI"/>
    <property type="match status" value="1"/>
</dbReference>
<evidence type="ECO:0000259" key="2">
    <source>
        <dbReference type="SMART" id="SM00867"/>
    </source>
</evidence>
<comment type="similarity">
    <text evidence="1">Belongs to the UPF0312 family.</text>
</comment>
<gene>
    <name evidence="3" type="ORF">ACFSE6_01295</name>
</gene>
<dbReference type="Gene3D" id="2.40.128.110">
    <property type="entry name" value="Lipid/polyisoprenoid-binding, YceI-like"/>
    <property type="match status" value="1"/>
</dbReference>
<sequence length="191" mass="20166">MSTIPAGTYVIDPSHTEIGFSVRHAGISKVRGKFLGFSGTITVGENLADSSVNVTIEAASVDTGDANRDGHLRSPDFWDAENKPEWTFVSRAVSGTEEDLTVTGDLTINGVTRQVELQAEFNGAATDPFGNERIGFSGQTVINRKDFDLTWNAALETGGVLVGEKVTITLEVEATADAGEAAESAEAETNA</sequence>
<evidence type="ECO:0000256" key="1">
    <source>
        <dbReference type="ARBA" id="ARBA00008812"/>
    </source>
</evidence>
<keyword evidence="4" id="KW-1185">Reference proteome</keyword>
<dbReference type="Proteomes" id="UP001597277">
    <property type="component" value="Unassembled WGS sequence"/>
</dbReference>
<proteinExistence type="inferred from homology"/>
<evidence type="ECO:0000313" key="3">
    <source>
        <dbReference type="EMBL" id="MFD1716455.1"/>
    </source>
</evidence>
<dbReference type="EMBL" id="JBHUEE010000001">
    <property type="protein sequence ID" value="MFD1716455.1"/>
    <property type="molecule type" value="Genomic_DNA"/>
</dbReference>
<dbReference type="InterPro" id="IPR007372">
    <property type="entry name" value="Lipid/polyisoprenoid-bd_YceI"/>
</dbReference>
<dbReference type="PANTHER" id="PTHR34406:SF1">
    <property type="entry name" value="PROTEIN YCEI"/>
    <property type="match status" value="1"/>
</dbReference>
<dbReference type="PANTHER" id="PTHR34406">
    <property type="entry name" value="PROTEIN YCEI"/>
    <property type="match status" value="1"/>
</dbReference>
<evidence type="ECO:0000313" key="4">
    <source>
        <dbReference type="Proteomes" id="UP001597277"/>
    </source>
</evidence>